<accession>A0A7M5XDS4</accession>
<feature type="domain" description="MACPF" evidence="3">
    <location>
        <begin position="113"/>
        <end position="431"/>
    </location>
</feature>
<dbReference type="Pfam" id="PF01823">
    <property type="entry name" value="MACPF"/>
    <property type="match status" value="1"/>
</dbReference>
<evidence type="ECO:0000313" key="4">
    <source>
        <dbReference type="EnsemblMetazoa" id="CLYHEMP021288.1"/>
    </source>
</evidence>
<organism evidence="4 5">
    <name type="scientific">Clytia hemisphaerica</name>
    <dbReference type="NCBI Taxonomy" id="252671"/>
    <lineage>
        <taxon>Eukaryota</taxon>
        <taxon>Metazoa</taxon>
        <taxon>Cnidaria</taxon>
        <taxon>Hydrozoa</taxon>
        <taxon>Hydroidolina</taxon>
        <taxon>Leptothecata</taxon>
        <taxon>Obeliida</taxon>
        <taxon>Clytiidae</taxon>
        <taxon>Clytia</taxon>
    </lineage>
</organism>
<dbReference type="OrthoDB" id="9989813at2759"/>
<feature type="compositionally biased region" description="Basic and acidic residues" evidence="1">
    <location>
        <begin position="11"/>
        <end position="20"/>
    </location>
</feature>
<keyword evidence="5" id="KW-1185">Reference proteome</keyword>
<evidence type="ECO:0000259" key="3">
    <source>
        <dbReference type="PROSITE" id="PS51412"/>
    </source>
</evidence>
<dbReference type="Pfam" id="PF00024">
    <property type="entry name" value="PAN_1"/>
    <property type="match status" value="1"/>
</dbReference>
<evidence type="ECO:0000256" key="2">
    <source>
        <dbReference type="SAM" id="Phobius"/>
    </source>
</evidence>
<dbReference type="InterPro" id="IPR020864">
    <property type="entry name" value="MACPF"/>
</dbReference>
<name>A0A7M5XDS4_9CNID</name>
<keyword evidence="2" id="KW-0472">Membrane</keyword>
<evidence type="ECO:0000256" key="1">
    <source>
        <dbReference type="SAM" id="MobiDB-lite"/>
    </source>
</evidence>
<keyword evidence="2" id="KW-1133">Transmembrane helix</keyword>
<feature type="compositionally biased region" description="Polar residues" evidence="1">
    <location>
        <begin position="1"/>
        <end position="10"/>
    </location>
</feature>
<dbReference type="EnsemblMetazoa" id="CLYHEMT021288.1">
    <property type="protein sequence ID" value="CLYHEMP021288.1"/>
    <property type="gene ID" value="CLYHEMG021288"/>
</dbReference>
<feature type="transmembrane region" description="Helical" evidence="2">
    <location>
        <begin position="45"/>
        <end position="65"/>
    </location>
</feature>
<sequence>MDLISGTGQSKRGEYQREPLLRNTNQVTDHYPNNKKPWYCKLKNILWLVVIVLLIATISLSLSLYRDRKMQTMEGNLATQIGALQGNKAVKSSGGTLKLKADPLTIGNINGREIEFCGSNEMKRSFPDFDYALYGYNIVFGYPLAVGHDPGLTRPIFVADYSNSKRTADCRYQIPKGYNLAPDVSCVTSFSSEEISNSRQFTRELSTSANIGGGGWGVSFSASASYKEKESFMSTGKSIYIISTASCNYYFSQMKEENPPSLTKDFIEYTKKLKNTDDVFKFFKYYGTHFMTYTLFGARFVYENKMKQESTKTESETGYSLSAQASYSGAFSLSGGFSMSSSQRKAAEDFQSKVETTTVSIGAPPPADGNTMTWASTVKDTPVPVKYKLREIDELFTPAFMKDVSDFRDYERVRKLIKKSKPLYCRYLTALGNIDSCKLGMDMVFFSEIKITGGGKDYNYTKKECDTQCTGEDRCFAYEYRGAKGTFDHQCWLYRTPETSRLRRIISNRTIETMNGLNNYHNHFHKQEVGVVIFFDALSQYKYTFEIKETRVKPGIRARESIRVRNQRECEQRCRDDKVCHVVNYNKQTNDAYENNCNLFTTDRLKCHSSVKWRDCEILETAQGKYESYVLVFNP</sequence>
<dbReference type="PROSITE" id="PS51412">
    <property type="entry name" value="MACPF_2"/>
    <property type="match status" value="1"/>
</dbReference>
<evidence type="ECO:0000313" key="5">
    <source>
        <dbReference type="Proteomes" id="UP000594262"/>
    </source>
</evidence>
<dbReference type="AlphaFoldDB" id="A0A7M5XDS4"/>
<dbReference type="InterPro" id="IPR003609">
    <property type="entry name" value="Pan_app"/>
</dbReference>
<feature type="region of interest" description="Disordered" evidence="1">
    <location>
        <begin position="1"/>
        <end position="21"/>
    </location>
</feature>
<dbReference type="Proteomes" id="UP000594262">
    <property type="component" value="Unplaced"/>
</dbReference>
<reference evidence="4" key="1">
    <citation type="submission" date="2021-01" db="UniProtKB">
        <authorList>
            <consortium name="EnsemblMetazoa"/>
        </authorList>
    </citation>
    <scope>IDENTIFICATION</scope>
</reference>
<protein>
    <recommendedName>
        <fullName evidence="3">MACPF domain-containing protein</fullName>
    </recommendedName>
</protein>
<keyword evidence="2" id="KW-0812">Transmembrane</keyword>
<proteinExistence type="predicted"/>